<sequence length="87" mass="9889">MGPFFKKAQYQAAELAERQLYLRGFPLPAQRLAEPKISYSTAEPERMPTPGSKTCKTERMPLTVNQRILPAEPERTSPPPYPERIST</sequence>
<dbReference type="AlphaFoldDB" id="A0A8X6JQF8"/>
<name>A0A8X6JQF8_9ARAC</name>
<evidence type="ECO:0000313" key="3">
    <source>
        <dbReference type="Proteomes" id="UP000886998"/>
    </source>
</evidence>
<evidence type="ECO:0000256" key="1">
    <source>
        <dbReference type="SAM" id="MobiDB-lite"/>
    </source>
</evidence>
<proteinExistence type="predicted"/>
<organism evidence="2 3">
    <name type="scientific">Trichonephila inaurata madagascariensis</name>
    <dbReference type="NCBI Taxonomy" id="2747483"/>
    <lineage>
        <taxon>Eukaryota</taxon>
        <taxon>Metazoa</taxon>
        <taxon>Ecdysozoa</taxon>
        <taxon>Arthropoda</taxon>
        <taxon>Chelicerata</taxon>
        <taxon>Arachnida</taxon>
        <taxon>Araneae</taxon>
        <taxon>Araneomorphae</taxon>
        <taxon>Entelegynae</taxon>
        <taxon>Araneoidea</taxon>
        <taxon>Nephilidae</taxon>
        <taxon>Trichonephila</taxon>
        <taxon>Trichonephila inaurata</taxon>
    </lineage>
</organism>
<gene>
    <name evidence="2" type="ORF">TNIN_171621</name>
</gene>
<dbReference type="Proteomes" id="UP000886998">
    <property type="component" value="Unassembled WGS sequence"/>
</dbReference>
<keyword evidence="3" id="KW-1185">Reference proteome</keyword>
<feature type="compositionally biased region" description="Pro residues" evidence="1">
    <location>
        <begin position="76"/>
        <end position="87"/>
    </location>
</feature>
<dbReference type="EMBL" id="BMAV01026568">
    <property type="protein sequence ID" value="GFS51652.1"/>
    <property type="molecule type" value="Genomic_DNA"/>
</dbReference>
<protein>
    <submittedName>
        <fullName evidence="2">Uncharacterized protein</fullName>
    </submittedName>
</protein>
<evidence type="ECO:0000313" key="2">
    <source>
        <dbReference type="EMBL" id="GFS51652.1"/>
    </source>
</evidence>
<reference evidence="2" key="1">
    <citation type="submission" date="2020-08" db="EMBL/GenBank/DDBJ databases">
        <title>Multicomponent nature underlies the extraordinary mechanical properties of spider dragline silk.</title>
        <authorList>
            <person name="Kono N."/>
            <person name="Nakamura H."/>
            <person name="Mori M."/>
            <person name="Yoshida Y."/>
            <person name="Ohtoshi R."/>
            <person name="Malay A.D."/>
            <person name="Moran D.A.P."/>
            <person name="Tomita M."/>
            <person name="Numata K."/>
            <person name="Arakawa K."/>
        </authorList>
    </citation>
    <scope>NUCLEOTIDE SEQUENCE</scope>
</reference>
<comment type="caution">
    <text evidence="2">The sequence shown here is derived from an EMBL/GenBank/DDBJ whole genome shotgun (WGS) entry which is preliminary data.</text>
</comment>
<accession>A0A8X6JQF8</accession>
<feature type="region of interest" description="Disordered" evidence="1">
    <location>
        <begin position="36"/>
        <end position="87"/>
    </location>
</feature>